<evidence type="ECO:0000256" key="2">
    <source>
        <dbReference type="ARBA" id="ARBA00023004"/>
    </source>
</evidence>
<protein>
    <submittedName>
        <fullName evidence="5">4Fe-4S ferredoxin</fullName>
    </submittedName>
</protein>
<dbReference type="RefSeq" id="WP_316413244.1">
    <property type="nucleotide sequence ID" value="NZ_AP027080.1"/>
</dbReference>
<dbReference type="SUPFAM" id="SSF46548">
    <property type="entry name" value="alpha-helical ferredoxin"/>
    <property type="match status" value="1"/>
</dbReference>
<dbReference type="InterPro" id="IPR017900">
    <property type="entry name" value="4Fe4S_Fe_S_CS"/>
</dbReference>
<dbReference type="AlphaFoldDB" id="A0AA48KA25"/>
<feature type="domain" description="4Fe-4S ferredoxin-type" evidence="4">
    <location>
        <begin position="298"/>
        <end position="326"/>
    </location>
</feature>
<dbReference type="EMBL" id="AP027080">
    <property type="protein sequence ID" value="BDU74569.1"/>
    <property type="molecule type" value="Genomic_DNA"/>
</dbReference>
<evidence type="ECO:0000313" key="6">
    <source>
        <dbReference type="Proteomes" id="UP001238179"/>
    </source>
</evidence>
<dbReference type="PROSITE" id="PS00198">
    <property type="entry name" value="4FE4S_FER_1"/>
    <property type="match status" value="2"/>
</dbReference>
<dbReference type="PANTHER" id="PTHR40447">
    <property type="entry name" value="ANAEROBIC SULFITE REDUCTASE SUBUNIT A"/>
    <property type="match status" value="1"/>
</dbReference>
<dbReference type="Gene3D" id="1.10.1060.10">
    <property type="entry name" value="Alpha-helical ferredoxin"/>
    <property type="match status" value="1"/>
</dbReference>
<keyword evidence="6" id="KW-1185">Reference proteome</keyword>
<dbReference type="PROSITE" id="PS51379">
    <property type="entry name" value="4FE4S_FER_2"/>
    <property type="match status" value="2"/>
</dbReference>
<dbReference type="GO" id="GO:0046872">
    <property type="term" value="F:metal ion binding"/>
    <property type="evidence" value="ECO:0007669"/>
    <property type="project" value="UniProtKB-KW"/>
</dbReference>
<gene>
    <name evidence="5" type="primary">hydB-2</name>
    <name evidence="5" type="ORF">METEAL_37430</name>
</gene>
<evidence type="ECO:0000256" key="3">
    <source>
        <dbReference type="ARBA" id="ARBA00023014"/>
    </source>
</evidence>
<name>A0AA48KA25_9BACT</name>
<organism evidence="5 6">
    <name type="scientific">Mesoterricola silvestris</name>
    <dbReference type="NCBI Taxonomy" id="2927979"/>
    <lineage>
        <taxon>Bacteria</taxon>
        <taxon>Pseudomonadati</taxon>
        <taxon>Acidobacteriota</taxon>
        <taxon>Holophagae</taxon>
        <taxon>Holophagales</taxon>
        <taxon>Holophagaceae</taxon>
        <taxon>Mesoterricola</taxon>
    </lineage>
</organism>
<keyword evidence="2" id="KW-0408">Iron</keyword>
<dbReference type="KEGG" id="msil:METEAL_37430"/>
<accession>A0AA48KA25</accession>
<dbReference type="GO" id="GO:0051536">
    <property type="term" value="F:iron-sulfur cluster binding"/>
    <property type="evidence" value="ECO:0007669"/>
    <property type="project" value="UniProtKB-KW"/>
</dbReference>
<evidence type="ECO:0000313" key="5">
    <source>
        <dbReference type="EMBL" id="BDU74569.1"/>
    </source>
</evidence>
<dbReference type="Pfam" id="PF17179">
    <property type="entry name" value="Fer4_22"/>
    <property type="match status" value="1"/>
</dbReference>
<evidence type="ECO:0000259" key="4">
    <source>
        <dbReference type="PROSITE" id="PS51379"/>
    </source>
</evidence>
<proteinExistence type="predicted"/>
<dbReference type="PANTHER" id="PTHR40447:SF1">
    <property type="entry name" value="ANAEROBIC SULFITE REDUCTASE SUBUNIT A"/>
    <property type="match status" value="1"/>
</dbReference>
<feature type="domain" description="4Fe-4S ferredoxin-type" evidence="4">
    <location>
        <begin position="219"/>
        <end position="250"/>
    </location>
</feature>
<dbReference type="Proteomes" id="UP001238179">
    <property type="component" value="Chromosome"/>
</dbReference>
<sequence length="333" mass="36255">MAETFFLPQASLDALFAALAKDGRRILAPTDRDGRTELNPVASFQEVAADYIQTILSAKEAAFPKVERLMTFTLGAKAVDLKDAEPHAEPTVLFGVRPCEASGFGALDAVFNWDTRDRFFNARMEALAIIGVGCTKKDDACFCTSVGGGPGSTRGSDILLTPVEGGFLAEVLTPKGRAMVALAPGAFQPDPGLEKKVVEVPVAFDQPGLTRRLKDRFEDGIWMEQSLRCVGCGACAYVCPTCVCFDIVEEADAKGGHRLRTWDSCGGPMFTLHASGHNPRETQAQRWRQRVYHKFSYYPERYDMLGCVGCGKCTRACPVDMNLQEHLAEAAQA</sequence>
<evidence type="ECO:0000256" key="1">
    <source>
        <dbReference type="ARBA" id="ARBA00022723"/>
    </source>
</evidence>
<reference evidence="6" key="1">
    <citation type="journal article" date="2023" name="Int. J. Syst. Evol. Microbiol.">
        <title>Mesoterricola silvestris gen. nov., sp. nov., Mesoterricola sediminis sp. nov., Geothrix oryzae sp. nov., Geothrix edaphica sp. nov., Geothrix rubra sp. nov., and Geothrix limicola sp. nov., six novel members of Acidobacteriota isolated from soils.</title>
        <authorList>
            <person name="Itoh H."/>
            <person name="Sugisawa Y."/>
            <person name="Mise K."/>
            <person name="Xu Z."/>
            <person name="Kuniyasu M."/>
            <person name="Ushijima N."/>
            <person name="Kawano K."/>
            <person name="Kobayashi E."/>
            <person name="Shiratori Y."/>
            <person name="Masuda Y."/>
            <person name="Senoo K."/>
        </authorList>
    </citation>
    <scope>NUCLEOTIDE SEQUENCE [LARGE SCALE GENOMIC DNA]</scope>
    <source>
        <strain evidence="6">W79</strain>
    </source>
</reference>
<keyword evidence="3" id="KW-0411">Iron-sulfur</keyword>
<dbReference type="InterPro" id="IPR009051">
    <property type="entry name" value="Helical_ferredxn"/>
</dbReference>
<dbReference type="InterPro" id="IPR017896">
    <property type="entry name" value="4Fe4S_Fe-S-bd"/>
</dbReference>
<keyword evidence="1" id="KW-0479">Metal-binding</keyword>